<feature type="chain" id="PRO_5003686135" evidence="5">
    <location>
        <begin position="23"/>
        <end position="488"/>
    </location>
</feature>
<proteinExistence type="predicted"/>
<accession>I4AI15</accession>
<keyword evidence="5" id="KW-0732">Signal</keyword>
<keyword evidence="8" id="KW-1185">Reference proteome</keyword>
<dbReference type="InterPro" id="IPR036249">
    <property type="entry name" value="Thioredoxin-like_sf"/>
</dbReference>
<keyword evidence="7" id="KW-0413">Isomerase</keyword>
<dbReference type="Pfam" id="PF08534">
    <property type="entry name" value="Redoxin"/>
    <property type="match status" value="1"/>
</dbReference>
<feature type="signal peptide" evidence="5">
    <location>
        <begin position="1"/>
        <end position="22"/>
    </location>
</feature>
<dbReference type="InterPro" id="IPR013766">
    <property type="entry name" value="Thioredoxin_domain"/>
</dbReference>
<dbReference type="CDD" id="cd02966">
    <property type="entry name" value="TlpA_like_family"/>
    <property type="match status" value="1"/>
</dbReference>
<dbReference type="EMBL" id="CP003345">
    <property type="protein sequence ID" value="AFM03600.1"/>
    <property type="molecule type" value="Genomic_DNA"/>
</dbReference>
<keyword evidence="3" id="KW-1015">Disulfide bond</keyword>
<sequence length="488" mass="56499" precursor="true">MKYQIRFILFFLFVGINMTAFAQQNETTIKILLPQTEKWNIKKVSISYSNPAFTDLRNTAIFEQKDSTTNNWTTTISLSTAQEWKVNIGNKWTFNLLLFPNDQLEIKLDEKGAAKFLKGKTAKENESTYDWLPNFYNAVQGFATSEPKEATKKIDSLTNAYISTYEKAFTDSKPNPTFDTYFRTELKLAQILAYNQYPYLYGRQIGERDMSKILTDEYKQSIPTFKADSNTDYIYTSSYLMHVYNNSLGENCVYKEEQSRTVFLKCQYEGLQKIYEENKTLKKLLAFSSTNRVFQSIKMAGVMNLDAEEEKKLSVFLDEMYEDLNKKYPNTEEIIFLKKQIELTRKMSSGSPAASFSLKDKDGKTVSLADLKGKLVLIDFWATWCQPCLAEIPHALKLEEEFGDDVAFVYVCMSSKEDKWKEMVAEKPAQQIQLFVEGEAQKQIQEDYQVSFYPTYILLDREGKIITKNIRPSSNGQEVLKKTIESEK</sequence>
<evidence type="ECO:0000259" key="6">
    <source>
        <dbReference type="PROSITE" id="PS51352"/>
    </source>
</evidence>
<evidence type="ECO:0000256" key="5">
    <source>
        <dbReference type="SAM" id="SignalP"/>
    </source>
</evidence>
<dbReference type="GO" id="GO:0016491">
    <property type="term" value="F:oxidoreductase activity"/>
    <property type="evidence" value="ECO:0007669"/>
    <property type="project" value="InterPro"/>
</dbReference>
<dbReference type="GO" id="GO:0016853">
    <property type="term" value="F:isomerase activity"/>
    <property type="evidence" value="ECO:0007669"/>
    <property type="project" value="UniProtKB-KW"/>
</dbReference>
<organism evidence="7 8">
    <name type="scientific">Bernardetia litoralis (strain ATCC 23117 / DSM 6794 / NBRC 15988 / NCIMB 1366 / Fx l1 / Sio-4)</name>
    <name type="common">Flexibacter litoralis</name>
    <dbReference type="NCBI Taxonomy" id="880071"/>
    <lineage>
        <taxon>Bacteria</taxon>
        <taxon>Pseudomonadati</taxon>
        <taxon>Bacteroidota</taxon>
        <taxon>Cytophagia</taxon>
        <taxon>Cytophagales</taxon>
        <taxon>Bernardetiaceae</taxon>
        <taxon>Bernardetia</taxon>
    </lineage>
</organism>
<feature type="domain" description="Thioredoxin" evidence="6">
    <location>
        <begin position="347"/>
        <end position="488"/>
    </location>
</feature>
<dbReference type="KEGG" id="fli:Fleli_1162"/>
<dbReference type="AlphaFoldDB" id="I4AI15"/>
<dbReference type="Proteomes" id="UP000006054">
    <property type="component" value="Chromosome"/>
</dbReference>
<name>I4AI15_BERLS</name>
<dbReference type="OrthoDB" id="6399635at2"/>
<evidence type="ECO:0000256" key="1">
    <source>
        <dbReference type="ARBA" id="ARBA00004196"/>
    </source>
</evidence>
<dbReference type="PROSITE" id="PS51352">
    <property type="entry name" value="THIOREDOXIN_2"/>
    <property type="match status" value="1"/>
</dbReference>
<evidence type="ECO:0000256" key="4">
    <source>
        <dbReference type="ARBA" id="ARBA00023284"/>
    </source>
</evidence>
<reference evidence="8" key="1">
    <citation type="submission" date="2012-06" db="EMBL/GenBank/DDBJ databases">
        <title>The complete genome of Flexibacter litoralis DSM 6794.</title>
        <authorList>
            <person name="Lucas S."/>
            <person name="Copeland A."/>
            <person name="Lapidus A."/>
            <person name="Glavina del Rio T."/>
            <person name="Dalin E."/>
            <person name="Tice H."/>
            <person name="Bruce D."/>
            <person name="Goodwin L."/>
            <person name="Pitluck S."/>
            <person name="Peters L."/>
            <person name="Ovchinnikova G."/>
            <person name="Lu M."/>
            <person name="Kyrpides N."/>
            <person name="Mavromatis K."/>
            <person name="Ivanova N."/>
            <person name="Brettin T."/>
            <person name="Detter J.C."/>
            <person name="Han C."/>
            <person name="Larimer F."/>
            <person name="Land M."/>
            <person name="Hauser L."/>
            <person name="Markowitz V."/>
            <person name="Cheng J.-F."/>
            <person name="Hugenholtz P."/>
            <person name="Woyke T."/>
            <person name="Wu D."/>
            <person name="Spring S."/>
            <person name="Lang E."/>
            <person name="Kopitz M."/>
            <person name="Brambilla E."/>
            <person name="Klenk H.-P."/>
            <person name="Eisen J.A."/>
        </authorList>
    </citation>
    <scope>NUCLEOTIDE SEQUENCE [LARGE SCALE GENOMIC DNA]</scope>
    <source>
        <strain evidence="8">ATCC 23117 / DSM 6794 / NBRC 15988 / NCIMB 1366 / Sio-4</strain>
    </source>
</reference>
<keyword evidence="4" id="KW-0676">Redox-active center</keyword>
<evidence type="ECO:0000256" key="3">
    <source>
        <dbReference type="ARBA" id="ARBA00023157"/>
    </source>
</evidence>
<comment type="subcellular location">
    <subcellularLocation>
        <location evidence="1">Cell envelope</location>
    </subcellularLocation>
</comment>
<dbReference type="HOGENOM" id="CLU_042529_1_1_10"/>
<protein>
    <submittedName>
        <fullName evidence="7">Thiol-disulfide isomerase-like thioredoxin</fullName>
    </submittedName>
</protein>
<evidence type="ECO:0000256" key="2">
    <source>
        <dbReference type="ARBA" id="ARBA00022748"/>
    </source>
</evidence>
<dbReference type="InterPro" id="IPR013740">
    <property type="entry name" value="Redoxin"/>
</dbReference>
<dbReference type="RefSeq" id="WP_014797057.1">
    <property type="nucleotide sequence ID" value="NC_018018.1"/>
</dbReference>
<dbReference type="STRING" id="880071.Fleli_1162"/>
<dbReference type="PANTHER" id="PTHR42852:SF6">
    <property type="entry name" value="THIOL:DISULFIDE INTERCHANGE PROTEIN DSBE"/>
    <property type="match status" value="1"/>
</dbReference>
<dbReference type="Gene3D" id="3.40.30.10">
    <property type="entry name" value="Glutaredoxin"/>
    <property type="match status" value="1"/>
</dbReference>
<gene>
    <name evidence="7" type="ordered locus">Fleli_1162</name>
</gene>
<dbReference type="PANTHER" id="PTHR42852">
    <property type="entry name" value="THIOL:DISULFIDE INTERCHANGE PROTEIN DSBE"/>
    <property type="match status" value="1"/>
</dbReference>
<dbReference type="GO" id="GO:0017004">
    <property type="term" value="P:cytochrome complex assembly"/>
    <property type="evidence" value="ECO:0007669"/>
    <property type="project" value="UniProtKB-KW"/>
</dbReference>
<evidence type="ECO:0000313" key="7">
    <source>
        <dbReference type="EMBL" id="AFM03600.1"/>
    </source>
</evidence>
<dbReference type="eggNOG" id="COG0526">
    <property type="taxonomic scope" value="Bacteria"/>
</dbReference>
<dbReference type="SUPFAM" id="SSF52833">
    <property type="entry name" value="Thioredoxin-like"/>
    <property type="match status" value="1"/>
</dbReference>
<keyword evidence="2" id="KW-0201">Cytochrome c-type biogenesis</keyword>
<dbReference type="GO" id="GO:0030313">
    <property type="term" value="C:cell envelope"/>
    <property type="evidence" value="ECO:0007669"/>
    <property type="project" value="UniProtKB-SubCell"/>
</dbReference>
<evidence type="ECO:0000313" key="8">
    <source>
        <dbReference type="Proteomes" id="UP000006054"/>
    </source>
</evidence>
<dbReference type="InterPro" id="IPR050553">
    <property type="entry name" value="Thioredoxin_ResA/DsbE_sf"/>
</dbReference>